<dbReference type="InterPro" id="IPR001932">
    <property type="entry name" value="PPM-type_phosphatase-like_dom"/>
</dbReference>
<dbReference type="SMART" id="SM00331">
    <property type="entry name" value="PP2C_SIG"/>
    <property type="match status" value="1"/>
</dbReference>
<protein>
    <submittedName>
        <fullName evidence="5">Serine phosphatase RsbU (Regulator of sigma subunit)</fullName>
    </submittedName>
</protein>
<dbReference type="Pfam" id="PF07228">
    <property type="entry name" value="SpoIIE"/>
    <property type="match status" value="1"/>
</dbReference>
<accession>A0A562I6T3</accession>
<dbReference type="PANTHER" id="PTHR43156:SF2">
    <property type="entry name" value="STAGE II SPORULATION PROTEIN E"/>
    <property type="match status" value="1"/>
</dbReference>
<evidence type="ECO:0000313" key="5">
    <source>
        <dbReference type="EMBL" id="TWH66721.1"/>
    </source>
</evidence>
<evidence type="ECO:0000256" key="3">
    <source>
        <dbReference type="SAM" id="MobiDB-lite"/>
    </source>
</evidence>
<evidence type="ECO:0000256" key="2">
    <source>
        <dbReference type="PROSITE-ProRule" id="PRU00169"/>
    </source>
</evidence>
<dbReference type="InterPro" id="IPR052016">
    <property type="entry name" value="Bact_Sigma-Reg"/>
</dbReference>
<organism evidence="5 6">
    <name type="scientific">Micromonospora olivasterospora</name>
    <dbReference type="NCBI Taxonomy" id="1880"/>
    <lineage>
        <taxon>Bacteria</taxon>
        <taxon>Bacillati</taxon>
        <taxon>Actinomycetota</taxon>
        <taxon>Actinomycetes</taxon>
        <taxon>Micromonosporales</taxon>
        <taxon>Micromonosporaceae</taxon>
        <taxon>Micromonospora</taxon>
    </lineage>
</organism>
<comment type="caution">
    <text evidence="5">The sequence shown here is derived from an EMBL/GenBank/DDBJ whole genome shotgun (WGS) entry which is preliminary data.</text>
</comment>
<name>A0A562I6T3_MICOL</name>
<dbReference type="InterPro" id="IPR011006">
    <property type="entry name" value="CheY-like_superfamily"/>
</dbReference>
<dbReference type="GO" id="GO:0016791">
    <property type="term" value="F:phosphatase activity"/>
    <property type="evidence" value="ECO:0007669"/>
    <property type="project" value="TreeGrafter"/>
</dbReference>
<dbReference type="AlphaFoldDB" id="A0A562I6T3"/>
<dbReference type="Proteomes" id="UP000319825">
    <property type="component" value="Unassembled WGS sequence"/>
</dbReference>
<dbReference type="SUPFAM" id="SSF52172">
    <property type="entry name" value="CheY-like"/>
    <property type="match status" value="1"/>
</dbReference>
<dbReference type="Gene3D" id="3.40.50.2300">
    <property type="match status" value="1"/>
</dbReference>
<dbReference type="Pfam" id="PF00072">
    <property type="entry name" value="Response_reg"/>
    <property type="match status" value="1"/>
</dbReference>
<evidence type="ECO:0000256" key="1">
    <source>
        <dbReference type="ARBA" id="ARBA00022801"/>
    </source>
</evidence>
<sequence length="480" mass="51014">MGTILPVAAGSGSPPDAVLFVSCQAVSRACRPRRARRFVCDRCLIQDQQGTRKEPDITSELPRLAAVTRPNRGTGPAGSSVVPHPAGGFGAHPVLPPGERLRVLLVEDDEGDAFLVGELLAETNSTIDLLVATSLREARQRVAGVDCVLLDLGLPDAQGLDGLRRVLEMAAGAAVCVLTGRSDEHLGIAAVAEGAQDYLVKGQVDGVLLARALRYAVERKRADENARRLREVELRQAESARLERGLLPQPLMSTDEIAVHTLYRPGRHAALIGGDFYDVVQTRPDRVDLIVGDVCGHGVDEAALGVELRVAWRALVLAGVPDDEVLPALEQVLMSERRLQEIFATVASARLDLTRNAATVRLAGHPPPLLLSGGRVAPVPAPAGLLLGVRPRRPVAFDLEFDTDDWSLLMYTDGLIEGRVGDGDERLDVPGLAALLHDPATAAVPLAELPGWLVGRAEQANGGPLADDVAMLLVTRGGGR</sequence>
<feature type="domain" description="Response regulatory" evidence="4">
    <location>
        <begin position="102"/>
        <end position="216"/>
    </location>
</feature>
<dbReference type="GO" id="GO:0000160">
    <property type="term" value="P:phosphorelay signal transduction system"/>
    <property type="evidence" value="ECO:0007669"/>
    <property type="project" value="InterPro"/>
</dbReference>
<gene>
    <name evidence="5" type="ORF">JD77_01679</name>
</gene>
<dbReference type="InterPro" id="IPR036457">
    <property type="entry name" value="PPM-type-like_dom_sf"/>
</dbReference>
<feature type="modified residue" description="4-aspartylphosphate" evidence="2">
    <location>
        <position position="151"/>
    </location>
</feature>
<dbReference type="SMART" id="SM00448">
    <property type="entry name" value="REC"/>
    <property type="match status" value="1"/>
</dbReference>
<keyword evidence="1" id="KW-0378">Hydrolase</keyword>
<proteinExistence type="predicted"/>
<dbReference type="Gene3D" id="3.60.40.10">
    <property type="entry name" value="PPM-type phosphatase domain"/>
    <property type="match status" value="1"/>
</dbReference>
<dbReference type="EMBL" id="VLKE01000001">
    <property type="protein sequence ID" value="TWH66721.1"/>
    <property type="molecule type" value="Genomic_DNA"/>
</dbReference>
<keyword evidence="2" id="KW-0597">Phosphoprotein</keyword>
<dbReference type="CDD" id="cd00156">
    <property type="entry name" value="REC"/>
    <property type="match status" value="1"/>
</dbReference>
<evidence type="ECO:0000313" key="6">
    <source>
        <dbReference type="Proteomes" id="UP000319825"/>
    </source>
</evidence>
<dbReference type="PANTHER" id="PTHR43156">
    <property type="entry name" value="STAGE II SPORULATION PROTEIN E-RELATED"/>
    <property type="match status" value="1"/>
</dbReference>
<feature type="region of interest" description="Disordered" evidence="3">
    <location>
        <begin position="68"/>
        <end position="93"/>
    </location>
</feature>
<dbReference type="PROSITE" id="PS50110">
    <property type="entry name" value="RESPONSE_REGULATORY"/>
    <property type="match status" value="1"/>
</dbReference>
<reference evidence="5 6" key="1">
    <citation type="submission" date="2019-07" db="EMBL/GenBank/DDBJ databases">
        <title>R&amp;d 2014.</title>
        <authorList>
            <person name="Klenk H.-P."/>
        </authorList>
    </citation>
    <scope>NUCLEOTIDE SEQUENCE [LARGE SCALE GENOMIC DNA]</scope>
    <source>
        <strain evidence="5 6">DSM 43868</strain>
    </source>
</reference>
<dbReference type="InterPro" id="IPR001789">
    <property type="entry name" value="Sig_transdc_resp-reg_receiver"/>
</dbReference>
<keyword evidence="6" id="KW-1185">Reference proteome</keyword>
<evidence type="ECO:0000259" key="4">
    <source>
        <dbReference type="PROSITE" id="PS50110"/>
    </source>
</evidence>